<feature type="region of interest" description="Disordered" evidence="1">
    <location>
        <begin position="117"/>
        <end position="155"/>
    </location>
</feature>
<feature type="compositionally biased region" description="Basic and acidic residues" evidence="1">
    <location>
        <begin position="117"/>
        <end position="151"/>
    </location>
</feature>
<evidence type="ECO:0000313" key="2">
    <source>
        <dbReference type="EMBL" id="KAF2127828.1"/>
    </source>
</evidence>
<evidence type="ECO:0000313" key="3">
    <source>
        <dbReference type="Proteomes" id="UP000799771"/>
    </source>
</evidence>
<keyword evidence="3" id="KW-1185">Reference proteome</keyword>
<protein>
    <submittedName>
        <fullName evidence="2">Uncharacterized protein</fullName>
    </submittedName>
</protein>
<dbReference type="AlphaFoldDB" id="A0A6A6AAD2"/>
<gene>
    <name evidence="2" type="ORF">P153DRAFT_387556</name>
</gene>
<dbReference type="GeneID" id="54411093"/>
<dbReference type="RefSeq" id="XP_033522217.1">
    <property type="nucleotide sequence ID" value="XM_033670661.1"/>
</dbReference>
<accession>A0A6A6AAD2</accession>
<evidence type="ECO:0000256" key="1">
    <source>
        <dbReference type="SAM" id="MobiDB-lite"/>
    </source>
</evidence>
<organism evidence="2 3">
    <name type="scientific">Dothidotthia symphoricarpi CBS 119687</name>
    <dbReference type="NCBI Taxonomy" id="1392245"/>
    <lineage>
        <taxon>Eukaryota</taxon>
        <taxon>Fungi</taxon>
        <taxon>Dikarya</taxon>
        <taxon>Ascomycota</taxon>
        <taxon>Pezizomycotina</taxon>
        <taxon>Dothideomycetes</taxon>
        <taxon>Pleosporomycetidae</taxon>
        <taxon>Pleosporales</taxon>
        <taxon>Dothidotthiaceae</taxon>
        <taxon>Dothidotthia</taxon>
    </lineage>
</organism>
<reference evidence="2" key="1">
    <citation type="journal article" date="2020" name="Stud. Mycol.">
        <title>101 Dothideomycetes genomes: a test case for predicting lifestyles and emergence of pathogens.</title>
        <authorList>
            <person name="Haridas S."/>
            <person name="Albert R."/>
            <person name="Binder M."/>
            <person name="Bloem J."/>
            <person name="Labutti K."/>
            <person name="Salamov A."/>
            <person name="Andreopoulos B."/>
            <person name="Baker S."/>
            <person name="Barry K."/>
            <person name="Bills G."/>
            <person name="Bluhm B."/>
            <person name="Cannon C."/>
            <person name="Castanera R."/>
            <person name="Culley D."/>
            <person name="Daum C."/>
            <person name="Ezra D."/>
            <person name="Gonzalez J."/>
            <person name="Henrissat B."/>
            <person name="Kuo A."/>
            <person name="Liang C."/>
            <person name="Lipzen A."/>
            <person name="Lutzoni F."/>
            <person name="Magnuson J."/>
            <person name="Mondo S."/>
            <person name="Nolan M."/>
            <person name="Ohm R."/>
            <person name="Pangilinan J."/>
            <person name="Park H.-J."/>
            <person name="Ramirez L."/>
            <person name="Alfaro M."/>
            <person name="Sun H."/>
            <person name="Tritt A."/>
            <person name="Yoshinaga Y."/>
            <person name="Zwiers L.-H."/>
            <person name="Turgeon B."/>
            <person name="Goodwin S."/>
            <person name="Spatafora J."/>
            <person name="Crous P."/>
            <person name="Grigoriev I."/>
        </authorList>
    </citation>
    <scope>NUCLEOTIDE SEQUENCE</scope>
    <source>
        <strain evidence="2">CBS 119687</strain>
    </source>
</reference>
<proteinExistence type="predicted"/>
<dbReference type="Proteomes" id="UP000799771">
    <property type="component" value="Unassembled WGS sequence"/>
</dbReference>
<dbReference type="EMBL" id="ML977510">
    <property type="protein sequence ID" value="KAF2127828.1"/>
    <property type="molecule type" value="Genomic_DNA"/>
</dbReference>
<name>A0A6A6AAD2_9PLEO</name>
<sequence length="169" mass="19388">MHSHIDPTHRVVQAPARSTQTNIQTHRYNTPTPYGTTDRSARPLYNAQQEDALRTMKRHHGYGGLDAWGGVDEYLRWRKLGFVPTEKGLVPTGRGGEMAEEKFQHLKGLEQDGKEVRWRDGENRTKMNGESQKKIHGERERGAEKEKETKKKERRGCVVIGELRRSAAE</sequence>